<dbReference type="SUPFAM" id="SSF81296">
    <property type="entry name" value="E set domains"/>
    <property type="match status" value="1"/>
</dbReference>
<dbReference type="Proteomes" id="UP001500842">
    <property type="component" value="Unassembled WGS sequence"/>
</dbReference>
<evidence type="ECO:0000313" key="1">
    <source>
        <dbReference type="EMBL" id="GAA1502621.1"/>
    </source>
</evidence>
<proteinExistence type="predicted"/>
<evidence type="ECO:0000313" key="2">
    <source>
        <dbReference type="Proteomes" id="UP001500842"/>
    </source>
</evidence>
<dbReference type="Pfam" id="PF00756">
    <property type="entry name" value="Esterase"/>
    <property type="match status" value="1"/>
</dbReference>
<dbReference type="InterPro" id="IPR013783">
    <property type="entry name" value="Ig-like_fold"/>
</dbReference>
<dbReference type="SUPFAM" id="SSF53474">
    <property type="entry name" value="alpha/beta-Hydrolases"/>
    <property type="match status" value="1"/>
</dbReference>
<protein>
    <submittedName>
        <fullName evidence="1">Esterase family protein</fullName>
    </submittedName>
</protein>
<comment type="caution">
    <text evidence="1">The sequence shown here is derived from an EMBL/GenBank/DDBJ whole genome shotgun (WGS) entry which is preliminary data.</text>
</comment>
<dbReference type="EMBL" id="BAAAOR010000002">
    <property type="protein sequence ID" value="GAA1502621.1"/>
    <property type="molecule type" value="Genomic_DNA"/>
</dbReference>
<name>A0ABN1ZRA8_9ACTN</name>
<dbReference type="InterPro" id="IPR029058">
    <property type="entry name" value="AB_hydrolase_fold"/>
</dbReference>
<dbReference type="InterPro" id="IPR000801">
    <property type="entry name" value="Esterase-like"/>
</dbReference>
<dbReference type="PANTHER" id="PTHR48098">
    <property type="entry name" value="ENTEROCHELIN ESTERASE-RELATED"/>
    <property type="match status" value="1"/>
</dbReference>
<gene>
    <name evidence="1" type="ORF">GCM10009788_02330</name>
</gene>
<accession>A0ABN1ZRA8</accession>
<dbReference type="RefSeq" id="WP_141003636.1">
    <property type="nucleotide sequence ID" value="NZ_BAAAOR010000002.1"/>
</dbReference>
<sequence length="393" mass="43166">MSASSIERLTAGEWSPERFRRHLEETGTPLVERVSAGEVEVTFVDEPGDDTAVTLSVVIGPRIGRNTIDTEFAAVAGTSFRALTLRMRSDLRFSYVFTRRGSTGEEEQVPDPFNPPPRFSAYPEARFSGSSVAALPDADPLPWLDQAERRPTPALEVATLASELLGNERRIWVSMPPGELSGESALPFVIQLDGTPDHSAPSVRDALVEAGAIRPCAVVLVDQLGMQRYDELLCNPAFSRMLVEELLPWLHRRYPLSRDSADIALAGESYGGLCAGWTALHHPETFGNAVLQSPSCGYHPDLTWGTGAGELLRRVPVPTLIADSLAAEPAPVRIFHDVGELEGSNTHSRWLDQVLTGKGYDTLYREFAGGHDYAWWRGLFADALRWCFPPEAE</sequence>
<dbReference type="Gene3D" id="2.60.40.10">
    <property type="entry name" value="Immunoglobulins"/>
    <property type="match status" value="1"/>
</dbReference>
<reference evidence="1 2" key="1">
    <citation type="journal article" date="2019" name="Int. J. Syst. Evol. Microbiol.">
        <title>The Global Catalogue of Microorganisms (GCM) 10K type strain sequencing project: providing services to taxonomists for standard genome sequencing and annotation.</title>
        <authorList>
            <consortium name="The Broad Institute Genomics Platform"/>
            <consortium name="The Broad Institute Genome Sequencing Center for Infectious Disease"/>
            <person name="Wu L."/>
            <person name="Ma J."/>
        </authorList>
    </citation>
    <scope>NUCLEOTIDE SEQUENCE [LARGE SCALE GENOMIC DNA]</scope>
    <source>
        <strain evidence="1 2">JCM 14942</strain>
    </source>
</reference>
<dbReference type="InterPro" id="IPR014756">
    <property type="entry name" value="Ig_E-set"/>
</dbReference>
<organism evidence="1 2">
    <name type="scientific">Nocardioides humi</name>
    <dbReference type="NCBI Taxonomy" id="449461"/>
    <lineage>
        <taxon>Bacteria</taxon>
        <taxon>Bacillati</taxon>
        <taxon>Actinomycetota</taxon>
        <taxon>Actinomycetes</taxon>
        <taxon>Propionibacteriales</taxon>
        <taxon>Nocardioidaceae</taxon>
        <taxon>Nocardioides</taxon>
    </lineage>
</organism>
<dbReference type="Gene3D" id="3.40.50.1820">
    <property type="entry name" value="alpha/beta hydrolase"/>
    <property type="match status" value="1"/>
</dbReference>
<dbReference type="PANTHER" id="PTHR48098:SF3">
    <property type="entry name" value="IRON(III) ENTEROBACTIN ESTERASE"/>
    <property type="match status" value="1"/>
</dbReference>
<keyword evidence="2" id="KW-1185">Reference proteome</keyword>
<dbReference type="InterPro" id="IPR050583">
    <property type="entry name" value="Mycobacterial_A85_antigen"/>
</dbReference>